<dbReference type="InterPro" id="IPR003043">
    <property type="entry name" value="Uropor_MeTrfase_CS"/>
</dbReference>
<dbReference type="InterPro" id="IPR000878">
    <property type="entry name" value="4pyrrol_Mease"/>
</dbReference>
<keyword evidence="9" id="KW-1185">Reference proteome</keyword>
<evidence type="ECO:0000256" key="1">
    <source>
        <dbReference type="ARBA" id="ARBA00012162"/>
    </source>
</evidence>
<dbReference type="EMBL" id="AP026560">
    <property type="protein sequence ID" value="BDP43073.1"/>
    <property type="molecule type" value="Genomic_DNA"/>
</dbReference>
<dbReference type="PANTHER" id="PTHR45790:SF3">
    <property type="entry name" value="S-ADENOSYL-L-METHIONINE-DEPENDENT UROPORPHYRINOGEN III METHYLTRANSFERASE, CHLOROPLASTIC"/>
    <property type="match status" value="1"/>
</dbReference>
<dbReference type="EC" id="2.1.1.107" evidence="1"/>
<dbReference type="PANTHER" id="PTHR45790">
    <property type="entry name" value="SIROHEME SYNTHASE-RELATED"/>
    <property type="match status" value="1"/>
</dbReference>
<feature type="domain" description="Tetrapyrrole methylase" evidence="6">
    <location>
        <begin position="15"/>
        <end position="222"/>
    </location>
</feature>
<dbReference type="SUPFAM" id="SSF69618">
    <property type="entry name" value="HemD-like"/>
    <property type="match status" value="1"/>
</dbReference>
<keyword evidence="5" id="KW-0627">Porphyrin biosynthesis</keyword>
<dbReference type="Proteomes" id="UP001064971">
    <property type="component" value="Chromosome"/>
</dbReference>
<protein>
    <recommendedName>
        <fullName evidence="1">uroporphyrinogen-III C-methyltransferase</fullName>
        <ecNumber evidence="1">2.1.1.107</ecNumber>
    </recommendedName>
</protein>
<sequence length="511" mass="53115">MTDSVAPVSPPRAFVSLIGAGPGDPGLITVRGVEALRRADVVLFDYLANPDLLRHCPEAETIYVGKKGFSEYISQEQISDLIVRKALEDGGKRVARLKGGDVFVFGRGGEEAEACALAGIAFEVVPGVTSAIAAPAYAGIPVTHREAARSFAVLTGNTKEGGAHYERLSGVDTLVLLMGVRNLDQISADLIQAGRAPETPAATVQWGTTPQQRVATGTLATIARAVREAGLEAPAVTVVGEVARLRGTLRWFDVGPGFGGPLAGRSVAVTRTRDGASALTDLLRARGASVLEVPLIRFAGTGHEAELHARLCDLSGVAWLLLTSNQAASALFTHLERLGLDARHLAGVRVAAVGPSTARSLAERGVRADFVPSTPGAVHLGAELPGGPGDVALHLTSQVAEDDLEHELESRGLRYERAELYRTEPARPGEHEMNRLRAADVVTLASGSAARHLAALAGTDFAVAAMGPQTADAARRAGFTRVTVAAAPTLEALADAAERAVAGEAGVGREG</sequence>
<accession>A0ABN6RM33</accession>
<evidence type="ECO:0000313" key="8">
    <source>
        <dbReference type="EMBL" id="BDP43073.1"/>
    </source>
</evidence>
<dbReference type="Pfam" id="PF02602">
    <property type="entry name" value="HEM4"/>
    <property type="match status" value="1"/>
</dbReference>
<evidence type="ECO:0000256" key="4">
    <source>
        <dbReference type="ARBA" id="ARBA00022691"/>
    </source>
</evidence>
<dbReference type="InterPro" id="IPR036108">
    <property type="entry name" value="4pyrrol_syn_uPrphyn_synt_sf"/>
</dbReference>
<dbReference type="Pfam" id="PF00590">
    <property type="entry name" value="TP_methylase"/>
    <property type="match status" value="1"/>
</dbReference>
<dbReference type="InterPro" id="IPR014777">
    <property type="entry name" value="4pyrrole_Mease_sub1"/>
</dbReference>
<evidence type="ECO:0000313" key="9">
    <source>
        <dbReference type="Proteomes" id="UP001064971"/>
    </source>
</evidence>
<gene>
    <name evidence="8" type="ORF">DAETH_30420</name>
</gene>
<dbReference type="InterPro" id="IPR050161">
    <property type="entry name" value="Siro_Cobalamin_biosynth"/>
</dbReference>
<feature type="domain" description="Tetrapyrrole biosynthesis uroporphyrinogen III synthase" evidence="7">
    <location>
        <begin position="278"/>
        <end position="494"/>
    </location>
</feature>
<dbReference type="NCBIfam" id="TIGR01469">
    <property type="entry name" value="cobA_cysG_Cterm"/>
    <property type="match status" value="1"/>
</dbReference>
<dbReference type="PROSITE" id="PS00839">
    <property type="entry name" value="SUMT_1"/>
    <property type="match status" value="1"/>
</dbReference>
<dbReference type="InterPro" id="IPR003754">
    <property type="entry name" value="4pyrrol_synth_uPrphyn_synth"/>
</dbReference>
<name>A0ABN6RM33_9DEIO</name>
<keyword evidence="2" id="KW-0489">Methyltransferase</keyword>
<evidence type="ECO:0000256" key="2">
    <source>
        <dbReference type="ARBA" id="ARBA00022603"/>
    </source>
</evidence>
<dbReference type="CDD" id="cd06578">
    <property type="entry name" value="HemD"/>
    <property type="match status" value="1"/>
</dbReference>
<dbReference type="InterPro" id="IPR035996">
    <property type="entry name" value="4pyrrol_Methylase_sf"/>
</dbReference>
<dbReference type="SUPFAM" id="SSF53790">
    <property type="entry name" value="Tetrapyrrole methylase"/>
    <property type="match status" value="1"/>
</dbReference>
<evidence type="ECO:0000256" key="5">
    <source>
        <dbReference type="ARBA" id="ARBA00023244"/>
    </source>
</evidence>
<evidence type="ECO:0000259" key="6">
    <source>
        <dbReference type="Pfam" id="PF00590"/>
    </source>
</evidence>
<dbReference type="RefSeq" id="WP_264775742.1">
    <property type="nucleotide sequence ID" value="NZ_AP026560.1"/>
</dbReference>
<evidence type="ECO:0000256" key="3">
    <source>
        <dbReference type="ARBA" id="ARBA00022679"/>
    </source>
</evidence>
<dbReference type="InterPro" id="IPR006366">
    <property type="entry name" value="CobA/CysG_C"/>
</dbReference>
<reference evidence="8" key="1">
    <citation type="submission" date="2022-07" db="EMBL/GenBank/DDBJ databases">
        <title>Complete Genome Sequence of the Radioresistant Bacterium Deinococcus aetherius ST0316, Isolated from the Air Dust collected in Lower Stratosphere above Japan.</title>
        <authorList>
            <person name="Satoh K."/>
            <person name="Hagiwara K."/>
            <person name="Katsumata K."/>
            <person name="Kubo A."/>
            <person name="Yokobori S."/>
            <person name="Yamagishi A."/>
            <person name="Oono Y."/>
            <person name="Narumi I."/>
        </authorList>
    </citation>
    <scope>NUCLEOTIDE SEQUENCE</scope>
    <source>
        <strain evidence="8">ST0316</strain>
    </source>
</reference>
<organism evidence="8 9">
    <name type="scientific">Deinococcus aetherius</name>
    <dbReference type="NCBI Taxonomy" id="200252"/>
    <lineage>
        <taxon>Bacteria</taxon>
        <taxon>Thermotogati</taxon>
        <taxon>Deinococcota</taxon>
        <taxon>Deinococci</taxon>
        <taxon>Deinococcales</taxon>
        <taxon>Deinococcaceae</taxon>
        <taxon>Deinococcus</taxon>
    </lineage>
</organism>
<dbReference type="InterPro" id="IPR014776">
    <property type="entry name" value="4pyrrole_Mease_sub2"/>
</dbReference>
<dbReference type="CDD" id="cd11642">
    <property type="entry name" value="SUMT"/>
    <property type="match status" value="1"/>
</dbReference>
<proteinExistence type="predicted"/>
<dbReference type="Gene3D" id="3.30.950.10">
    <property type="entry name" value="Methyltransferase, Cobalt-precorrin-4 Transmethylase, Domain 2"/>
    <property type="match status" value="1"/>
</dbReference>
<evidence type="ECO:0000259" key="7">
    <source>
        <dbReference type="Pfam" id="PF02602"/>
    </source>
</evidence>
<keyword evidence="4" id="KW-0949">S-adenosyl-L-methionine</keyword>
<dbReference type="NCBIfam" id="NF004790">
    <property type="entry name" value="PRK06136.1"/>
    <property type="match status" value="1"/>
</dbReference>
<keyword evidence="3" id="KW-0808">Transferase</keyword>
<dbReference type="Gene3D" id="3.40.50.10090">
    <property type="match status" value="2"/>
</dbReference>
<dbReference type="Gene3D" id="3.40.1010.10">
    <property type="entry name" value="Cobalt-precorrin-4 Transmethylase, Domain 1"/>
    <property type="match status" value="1"/>
</dbReference>